<dbReference type="GO" id="GO:0000030">
    <property type="term" value="F:mannosyltransferase activity"/>
    <property type="evidence" value="ECO:0007669"/>
    <property type="project" value="InterPro"/>
</dbReference>
<dbReference type="InterPro" id="IPR038731">
    <property type="entry name" value="RgtA/B/C-like"/>
</dbReference>
<gene>
    <name evidence="3" type="ORF">H9727_06200</name>
</gene>
<evidence type="ECO:0000259" key="2">
    <source>
        <dbReference type="Pfam" id="PF13231"/>
    </source>
</evidence>
<comment type="caution">
    <text evidence="3">The sequence shown here is derived from an EMBL/GenBank/DDBJ whole genome shotgun (WGS) entry which is preliminary data.</text>
</comment>
<feature type="transmembrane region" description="Helical" evidence="1">
    <location>
        <begin position="678"/>
        <end position="698"/>
    </location>
</feature>
<dbReference type="GO" id="GO:0016020">
    <property type="term" value="C:membrane"/>
    <property type="evidence" value="ECO:0007669"/>
    <property type="project" value="InterPro"/>
</dbReference>
<dbReference type="GO" id="GO:0006493">
    <property type="term" value="P:protein O-linked glycosylation"/>
    <property type="evidence" value="ECO:0007669"/>
    <property type="project" value="InterPro"/>
</dbReference>
<evidence type="ECO:0000256" key="1">
    <source>
        <dbReference type="SAM" id="Phobius"/>
    </source>
</evidence>
<feature type="transmembrane region" description="Helical" evidence="1">
    <location>
        <begin position="400"/>
        <end position="417"/>
    </location>
</feature>
<dbReference type="Proteomes" id="UP000824132">
    <property type="component" value="Unassembled WGS sequence"/>
</dbReference>
<feature type="transmembrane region" description="Helical" evidence="1">
    <location>
        <begin position="323"/>
        <end position="340"/>
    </location>
</feature>
<dbReference type="Pfam" id="PF13231">
    <property type="entry name" value="PMT_2"/>
    <property type="match status" value="1"/>
</dbReference>
<keyword evidence="1" id="KW-1133">Transmembrane helix</keyword>
<dbReference type="EMBL" id="DXCL01000035">
    <property type="protein sequence ID" value="HIZ03862.1"/>
    <property type="molecule type" value="Genomic_DNA"/>
</dbReference>
<reference evidence="3" key="2">
    <citation type="submission" date="2021-04" db="EMBL/GenBank/DDBJ databases">
        <authorList>
            <person name="Gilroy R."/>
        </authorList>
    </citation>
    <scope>NUCLEOTIDE SEQUENCE</scope>
    <source>
        <strain evidence="3">CHK187-5294</strain>
    </source>
</reference>
<feature type="transmembrane region" description="Helical" evidence="1">
    <location>
        <begin position="294"/>
        <end position="314"/>
    </location>
</feature>
<feature type="transmembrane region" description="Helical" evidence="1">
    <location>
        <begin position="346"/>
        <end position="363"/>
    </location>
</feature>
<protein>
    <submittedName>
        <fullName evidence="3">Glycosyltransferase family 39 protein</fullName>
        <ecNumber evidence="3">2.4.-.-</ecNumber>
    </submittedName>
</protein>
<evidence type="ECO:0000313" key="4">
    <source>
        <dbReference type="Proteomes" id="UP000824132"/>
    </source>
</evidence>
<evidence type="ECO:0000313" key="3">
    <source>
        <dbReference type="EMBL" id="HIZ03862.1"/>
    </source>
</evidence>
<reference evidence="3" key="1">
    <citation type="journal article" date="2021" name="PeerJ">
        <title>Extensive microbial diversity within the chicken gut microbiome revealed by metagenomics and culture.</title>
        <authorList>
            <person name="Gilroy R."/>
            <person name="Ravi A."/>
            <person name="Getino M."/>
            <person name="Pursley I."/>
            <person name="Horton D.L."/>
            <person name="Alikhan N.F."/>
            <person name="Baker D."/>
            <person name="Gharbi K."/>
            <person name="Hall N."/>
            <person name="Watson M."/>
            <person name="Adriaenssens E.M."/>
            <person name="Foster-Nyarko E."/>
            <person name="Jarju S."/>
            <person name="Secka A."/>
            <person name="Antonio M."/>
            <person name="Oren A."/>
            <person name="Chaudhuri R.R."/>
            <person name="La Ragione R."/>
            <person name="Hildebrand F."/>
            <person name="Pallen M.J."/>
        </authorList>
    </citation>
    <scope>NUCLEOTIDE SEQUENCE</scope>
    <source>
        <strain evidence="3">CHK187-5294</strain>
    </source>
</reference>
<feature type="transmembrane region" description="Helical" evidence="1">
    <location>
        <begin position="375"/>
        <end position="394"/>
    </location>
</feature>
<dbReference type="EC" id="2.4.-.-" evidence="3"/>
<feature type="transmembrane region" description="Helical" evidence="1">
    <location>
        <begin position="612"/>
        <end position="629"/>
    </location>
</feature>
<feature type="transmembrane region" description="Helical" evidence="1">
    <location>
        <begin position="635"/>
        <end position="657"/>
    </location>
</feature>
<dbReference type="AlphaFoldDB" id="A0A9D2CZR2"/>
<feature type="transmembrane region" description="Helical" evidence="1">
    <location>
        <begin position="470"/>
        <end position="496"/>
    </location>
</feature>
<dbReference type="GO" id="GO:0012505">
    <property type="term" value="C:endomembrane system"/>
    <property type="evidence" value="ECO:0007669"/>
    <property type="project" value="UniProtKB-SubCell"/>
</dbReference>
<keyword evidence="1" id="KW-0812">Transmembrane</keyword>
<keyword evidence="3" id="KW-0328">Glycosyltransferase</keyword>
<feature type="transmembrane region" description="Helical" evidence="1">
    <location>
        <begin position="572"/>
        <end position="592"/>
    </location>
</feature>
<keyword evidence="1" id="KW-0472">Membrane</keyword>
<proteinExistence type="predicted"/>
<keyword evidence="3" id="KW-0808">Transferase</keyword>
<sequence>MANKENVIKKPSRLKEAVARTSKFARAAFFLVLAFLVVCLATIGGAAAPGKAYHVIPRTDLPEAVFYLDYQNGNGLDEIWVNVGSVYTEIGSDTPITFNYASVPSTTASSISWSSVNRIGSVTFGNIYSASGEGVSGENYNWFRFANLANEESGTSALSTSYRLIKIETSVEMLINEVVFIDSAGSVIPAYVTTEDVKDVYGSGYDSRAALGDAFRTNPDGVTALIDAQNSLRTGNAAYFDFTEDEMYSLMQIDNILLGRQAFDGSVYSVDSDSGPLAALFMSVGVLIFGKSPFGLRFMPVLFTAALVALAYFFGKELFKSDGFGLLFAGLFAGGGLALTVGRLGLSFSMSAFFVVLSYFFMYKFYAKGVSSERPVYTALSVLFSGIAFALAFAVDPKTVVLGAGALVLFILGAVRHHKAYAYNQRRLRREMSEKNAASNISEEEMQGNIDEYEEKSAALAVSGAYKNRLIYLFFIVSFIVGTILVTILSSLASYFSYLRAYEADPSDPQLGIFNLILRALGDAFTVGNMTSYTAANASNAFGWLIGLKGATLLSASEGSRYLALNAQMNPAIMLTALVCVLFMTVYAVLYFVTGGRKGAYATKYSPRILRAYAVFGLGLLTSLLSFAFSPNVSAAHSLLFSVFYIGFIPLTFYTAYVHDRSAKTSVLGIQMNAAMKVLFALLIVYAAVFVLMLPMTFCFPTYTAAARYCFGWTTFINNGFYRL</sequence>
<organism evidence="3 4">
    <name type="scientific">Candidatus Borkfalkia avistercoris</name>
    <dbReference type="NCBI Taxonomy" id="2838504"/>
    <lineage>
        <taxon>Bacteria</taxon>
        <taxon>Bacillati</taxon>
        <taxon>Bacillota</taxon>
        <taxon>Clostridia</taxon>
        <taxon>Christensenellales</taxon>
        <taxon>Christensenellaceae</taxon>
        <taxon>Candidatus Borkfalkia</taxon>
    </lineage>
</organism>
<accession>A0A9D2CZR2</accession>
<name>A0A9D2CZR2_9FIRM</name>
<feature type="domain" description="Glycosyltransferase RgtA/B/C/D-like" evidence="2">
    <location>
        <begin position="273"/>
        <end position="414"/>
    </location>
</feature>